<keyword evidence="3" id="KW-1185">Reference proteome</keyword>
<organism evidence="2 3">
    <name type="scientific">Telmatocola sphagniphila</name>
    <dbReference type="NCBI Taxonomy" id="1123043"/>
    <lineage>
        <taxon>Bacteria</taxon>
        <taxon>Pseudomonadati</taxon>
        <taxon>Planctomycetota</taxon>
        <taxon>Planctomycetia</taxon>
        <taxon>Gemmatales</taxon>
        <taxon>Gemmataceae</taxon>
    </lineage>
</organism>
<protein>
    <submittedName>
        <fullName evidence="2">Uncharacterized protein</fullName>
    </submittedName>
</protein>
<name>A0A8E6B9I9_9BACT</name>
<feature type="transmembrane region" description="Helical" evidence="1">
    <location>
        <begin position="60"/>
        <end position="80"/>
    </location>
</feature>
<evidence type="ECO:0000313" key="3">
    <source>
        <dbReference type="Proteomes" id="UP000676194"/>
    </source>
</evidence>
<keyword evidence="1" id="KW-0812">Transmembrane</keyword>
<keyword evidence="1" id="KW-1133">Transmembrane helix</keyword>
<accession>A0A8E6B9I9</accession>
<dbReference type="EMBL" id="CP074694">
    <property type="protein sequence ID" value="QVL34377.1"/>
    <property type="molecule type" value="Genomic_DNA"/>
</dbReference>
<reference evidence="2" key="1">
    <citation type="submission" date="2021-05" db="EMBL/GenBank/DDBJ databases">
        <title>Complete genome sequence of the cellulolytic planctomycete Telmatocola sphagniphila SP2T and characterization of the first cellulase from planctomycetes.</title>
        <authorList>
            <person name="Rakitin A.L."/>
            <person name="Beletsky A.V."/>
            <person name="Naumoff D.G."/>
            <person name="Kulichevskaya I.S."/>
            <person name="Mardanov A.V."/>
            <person name="Ravin N.V."/>
            <person name="Dedysh S.N."/>
        </authorList>
    </citation>
    <scope>NUCLEOTIDE SEQUENCE</scope>
    <source>
        <strain evidence="2">SP2T</strain>
    </source>
</reference>
<proteinExistence type="predicted"/>
<dbReference type="AlphaFoldDB" id="A0A8E6B9I9"/>
<evidence type="ECO:0000256" key="1">
    <source>
        <dbReference type="SAM" id="Phobius"/>
    </source>
</evidence>
<keyword evidence="1" id="KW-0472">Membrane</keyword>
<feature type="transmembrane region" description="Helical" evidence="1">
    <location>
        <begin position="21"/>
        <end position="40"/>
    </location>
</feature>
<evidence type="ECO:0000313" key="2">
    <source>
        <dbReference type="EMBL" id="QVL34377.1"/>
    </source>
</evidence>
<gene>
    <name evidence="2" type="ORF">KIH39_10860</name>
</gene>
<sequence length="96" mass="10544">MRKKSGSDKKPKQDSAAYISKGLLWVGLIGAAASFLIVKLVQSLADKENPINQRFRDAPIWVPGIFLIAGPLLGLLYYALFVKPDRDAQGDSQPEM</sequence>
<dbReference type="RefSeq" id="WP_213499347.1">
    <property type="nucleotide sequence ID" value="NZ_CP074694.1"/>
</dbReference>
<dbReference type="KEGG" id="tsph:KIH39_10860"/>
<dbReference type="Proteomes" id="UP000676194">
    <property type="component" value="Chromosome"/>
</dbReference>